<dbReference type="Gene3D" id="1.10.260.40">
    <property type="entry name" value="lambda repressor-like DNA-binding domains"/>
    <property type="match status" value="1"/>
</dbReference>
<evidence type="ECO:0000313" key="4">
    <source>
        <dbReference type="Proteomes" id="UP000003704"/>
    </source>
</evidence>
<dbReference type="SMART" id="SM00530">
    <property type="entry name" value="HTH_XRE"/>
    <property type="match status" value="1"/>
</dbReference>
<dbReference type="CDD" id="cd00093">
    <property type="entry name" value="HTH_XRE"/>
    <property type="match status" value="1"/>
</dbReference>
<proteinExistence type="predicted"/>
<organism evidence="3 4">
    <name type="scientific">Hydrocarboniphaga effusa AP103</name>
    <dbReference type="NCBI Taxonomy" id="1172194"/>
    <lineage>
        <taxon>Bacteria</taxon>
        <taxon>Pseudomonadati</taxon>
        <taxon>Pseudomonadota</taxon>
        <taxon>Gammaproteobacteria</taxon>
        <taxon>Nevskiales</taxon>
        <taxon>Nevskiaceae</taxon>
        <taxon>Hydrocarboniphaga</taxon>
    </lineage>
</organism>
<keyword evidence="4" id="KW-1185">Reference proteome</keyword>
<dbReference type="SUPFAM" id="SSF47413">
    <property type="entry name" value="lambda repressor-like DNA-binding domains"/>
    <property type="match status" value="1"/>
</dbReference>
<reference evidence="3 4" key="1">
    <citation type="journal article" date="2012" name="J. Bacteriol.">
        <title>Genome Sequence of n-Alkane-Degrading Hydrocarboniphaga effusa Strain AP103T (ATCC BAA-332T).</title>
        <authorList>
            <person name="Chang H.K."/>
            <person name="Zylstra G.J."/>
            <person name="Chae J.C."/>
        </authorList>
    </citation>
    <scope>NUCLEOTIDE SEQUENCE [LARGE SCALE GENOMIC DNA]</scope>
    <source>
        <strain evidence="3 4">AP103</strain>
    </source>
</reference>
<gene>
    <name evidence="3" type="ORF">WQQ_09190</name>
</gene>
<dbReference type="InterPro" id="IPR041413">
    <property type="entry name" value="MLTR_LBD"/>
</dbReference>
<dbReference type="OrthoDB" id="5346389at2"/>
<dbReference type="InterPro" id="IPR010982">
    <property type="entry name" value="Lambda_DNA-bd_dom_sf"/>
</dbReference>
<dbReference type="Proteomes" id="UP000003704">
    <property type="component" value="Unassembled WGS sequence"/>
</dbReference>
<dbReference type="PANTHER" id="PTHR35010">
    <property type="entry name" value="BLL4672 PROTEIN-RELATED"/>
    <property type="match status" value="1"/>
</dbReference>
<accession>I7ZGC4</accession>
<name>I7ZGC4_9GAMM</name>
<evidence type="ECO:0000313" key="3">
    <source>
        <dbReference type="EMBL" id="EIT70782.1"/>
    </source>
</evidence>
<evidence type="ECO:0000259" key="2">
    <source>
        <dbReference type="SMART" id="SM00530"/>
    </source>
</evidence>
<dbReference type="Pfam" id="PF17765">
    <property type="entry name" value="MLTR_LBD"/>
    <property type="match status" value="1"/>
</dbReference>
<dbReference type="PANTHER" id="PTHR35010:SF2">
    <property type="entry name" value="BLL4672 PROTEIN"/>
    <property type="match status" value="1"/>
</dbReference>
<comment type="caution">
    <text evidence="3">The sequence shown here is derived from an EMBL/GenBank/DDBJ whole genome shotgun (WGS) entry which is preliminary data.</text>
</comment>
<dbReference type="STRING" id="1172194.WQQ_09190"/>
<evidence type="ECO:0000256" key="1">
    <source>
        <dbReference type="SAM" id="MobiDB-lite"/>
    </source>
</evidence>
<feature type="domain" description="HTH cro/C1-type" evidence="2">
    <location>
        <begin position="12"/>
        <end position="81"/>
    </location>
</feature>
<protein>
    <submittedName>
        <fullName evidence="3">XRE family transcriptional regulator</fullName>
    </submittedName>
</protein>
<feature type="region of interest" description="Disordered" evidence="1">
    <location>
        <begin position="1"/>
        <end position="37"/>
    </location>
</feature>
<dbReference type="GO" id="GO:0003677">
    <property type="term" value="F:DNA binding"/>
    <property type="evidence" value="ECO:0007669"/>
    <property type="project" value="InterPro"/>
</dbReference>
<sequence length="271" mass="29716">MQAASGPSLGGFLRDRRSRLQPDANAPSRRRTPGLRREEVAARAAVSVTWYTWLEQGRGGSPSEEVLERLASALELDAVGREMLFFLAQQRPPPIAPGPTPTVTPALQRVLDGMPNTAAIVKTPCWDVVAWNRAATRLLTDYAALPARARNVLRMLFCDPKARTRLLDWEENARFVLGVFRVDVTRTGGSAEAHALAAELQQTSAEFRRLWAENEVRGHGIGRKRLQHPTLGALTLEYSAFAVDGSEGLSMIVFSPISQPDAQAIERLLAG</sequence>
<dbReference type="RefSeq" id="WP_007183875.1">
    <property type="nucleotide sequence ID" value="NZ_AKGD01000001.1"/>
</dbReference>
<dbReference type="PATRIC" id="fig|1172194.4.peg.879"/>
<dbReference type="Pfam" id="PF13560">
    <property type="entry name" value="HTH_31"/>
    <property type="match status" value="1"/>
</dbReference>
<dbReference type="AlphaFoldDB" id="I7ZGC4"/>
<dbReference type="InterPro" id="IPR001387">
    <property type="entry name" value="Cro/C1-type_HTH"/>
</dbReference>
<dbReference type="Gene3D" id="3.30.450.180">
    <property type="match status" value="1"/>
</dbReference>
<dbReference type="EMBL" id="AKGD01000001">
    <property type="protein sequence ID" value="EIT70782.1"/>
    <property type="molecule type" value="Genomic_DNA"/>
</dbReference>